<reference evidence="3 4" key="1">
    <citation type="submission" date="2014-11" db="EMBL/GenBank/DDBJ databases">
        <authorList>
            <person name="Zhu J."/>
            <person name="Qi W."/>
            <person name="Song R."/>
        </authorList>
    </citation>
    <scope>NUCLEOTIDE SEQUENCE [LARGE SCALE GENOMIC DNA]</scope>
</reference>
<feature type="compositionally biased region" description="Basic and acidic residues" evidence="2">
    <location>
        <begin position="828"/>
        <end position="843"/>
    </location>
</feature>
<feature type="compositionally biased region" description="Pro residues" evidence="2">
    <location>
        <begin position="592"/>
        <end position="605"/>
    </location>
</feature>
<dbReference type="Proteomes" id="UP000041254">
    <property type="component" value="Unassembled WGS sequence"/>
</dbReference>
<feature type="region of interest" description="Disordered" evidence="2">
    <location>
        <begin position="1"/>
        <end position="42"/>
    </location>
</feature>
<feature type="compositionally biased region" description="Pro residues" evidence="2">
    <location>
        <begin position="708"/>
        <end position="724"/>
    </location>
</feature>
<evidence type="ECO:0000256" key="2">
    <source>
        <dbReference type="SAM" id="MobiDB-lite"/>
    </source>
</evidence>
<feature type="coiled-coil region" evidence="1">
    <location>
        <begin position="80"/>
        <end position="107"/>
    </location>
</feature>
<dbReference type="PANTHER" id="PTHR38899">
    <property type="entry name" value="DOMAIN OOKINETE PROTEIN, PUTATIVE-RELATED"/>
    <property type="match status" value="1"/>
</dbReference>
<feature type="compositionally biased region" description="Basic and acidic residues" evidence="2">
    <location>
        <begin position="784"/>
        <end position="794"/>
    </location>
</feature>
<feature type="region of interest" description="Disordered" evidence="2">
    <location>
        <begin position="806"/>
        <end position="924"/>
    </location>
</feature>
<dbReference type="VEuPathDB" id="CryptoDB:Vbra_551"/>
<keyword evidence="4" id="KW-1185">Reference proteome</keyword>
<dbReference type="OrthoDB" id="166018at2759"/>
<evidence type="ECO:0000313" key="4">
    <source>
        <dbReference type="Proteomes" id="UP000041254"/>
    </source>
</evidence>
<protein>
    <submittedName>
        <fullName evidence="3">Uncharacterized protein</fullName>
    </submittedName>
</protein>
<feature type="compositionally biased region" description="Polar residues" evidence="2">
    <location>
        <begin position="845"/>
        <end position="857"/>
    </location>
</feature>
<proteinExistence type="predicted"/>
<gene>
    <name evidence="3" type="ORF">Vbra_551</name>
</gene>
<dbReference type="PANTHER" id="PTHR38899:SF1">
    <property type="entry name" value="PROTEIN KINASE"/>
    <property type="match status" value="1"/>
</dbReference>
<dbReference type="InParanoid" id="A0A0G4FKP5"/>
<organism evidence="3 4">
    <name type="scientific">Vitrella brassicaformis (strain CCMP3155)</name>
    <dbReference type="NCBI Taxonomy" id="1169540"/>
    <lineage>
        <taxon>Eukaryota</taxon>
        <taxon>Sar</taxon>
        <taxon>Alveolata</taxon>
        <taxon>Colpodellida</taxon>
        <taxon>Vitrellaceae</taxon>
        <taxon>Vitrella</taxon>
    </lineage>
</organism>
<dbReference type="EMBL" id="CDMY01000448">
    <property type="protein sequence ID" value="CEM13900.1"/>
    <property type="molecule type" value="Genomic_DNA"/>
</dbReference>
<feature type="compositionally biased region" description="Gly residues" evidence="2">
    <location>
        <begin position="465"/>
        <end position="475"/>
    </location>
</feature>
<feature type="region of interest" description="Disordered" evidence="2">
    <location>
        <begin position="261"/>
        <end position="329"/>
    </location>
</feature>
<keyword evidence="1" id="KW-0175">Coiled coil</keyword>
<evidence type="ECO:0000256" key="1">
    <source>
        <dbReference type="SAM" id="Coils"/>
    </source>
</evidence>
<name>A0A0G4FKP5_VITBC</name>
<evidence type="ECO:0000313" key="3">
    <source>
        <dbReference type="EMBL" id="CEM13900.1"/>
    </source>
</evidence>
<feature type="compositionally biased region" description="Basic and acidic residues" evidence="2">
    <location>
        <begin position="660"/>
        <end position="669"/>
    </location>
</feature>
<feature type="compositionally biased region" description="Basic and acidic residues" evidence="2">
    <location>
        <begin position="682"/>
        <end position="692"/>
    </location>
</feature>
<feature type="region of interest" description="Disordered" evidence="2">
    <location>
        <begin position="652"/>
        <end position="794"/>
    </location>
</feature>
<feature type="region of interest" description="Disordered" evidence="2">
    <location>
        <begin position="403"/>
        <end position="634"/>
    </location>
</feature>
<dbReference type="AlphaFoldDB" id="A0A0G4FKP5"/>
<feature type="compositionally biased region" description="Low complexity" evidence="2">
    <location>
        <begin position="276"/>
        <end position="309"/>
    </location>
</feature>
<accession>A0A0G4FKP5</accession>
<feature type="compositionally biased region" description="Low complexity" evidence="2">
    <location>
        <begin position="575"/>
        <end position="586"/>
    </location>
</feature>
<sequence>MTTNTGGEDAAEPKKQELNGAGEPTDGQAASPACSNDSSRSTSITAAVGDALPTDHPPYLLIWDWDDTIFPRSGLRRLQIDRLSQLHEQLLAELRRLEQRAIRVLEVASRFGSLVVVSNATRHWLDTSLGEFMPVLQGWLRERGVRRISAREDSGNLAAAGQCLANDIAQWKCNTFLSEVHRLKGVTRLVAIGDDIYEMHATNHIKRHCLHVSCKKIKLFEQPTIEELSEELRLLEEHLHSWLTRPEDLITITRGPGGPHISLSMDDDLDHLPIRSPSAPLAPLTPLPFARQQQQQQQSQQQNYHQQQQLPPITHPAPTQQQQQQQGQGPSIRIANFMDVSLSGRCSRSSSSNNKVADDLMLDDLEEFHDIDIFEDTSTVREREREREMQRGRLSLPAINSHKRAVTGGQQQQQQQQLGALHGDVPEGANGASGGGGSGSGVVRKGRMSCRSRPPLPPQSRPSKGAGGAGIGAAGGAAAEQTMINGTHDETEGARLVRPPGRGAKVLSREQQQQQQSLPRCRSSADLLSSQRLVAYPQPPPARSMSSSATASIRPPPSPPCFSADTGGTAETQQNSSSNNNNATSNDKAKPISPPALPQPSPQPYTPTTASPPIRCSVPNGTDPHQQQHHHNNRGNASSRLLQTMIGFFHHWGGGGGQHGGRDGEDRRATARQVAATCVSGGRRETNKEARVRSLSFDRSSARKPLASSPPPHPPPPPPPPPAPKLASACGVPEGSPPLPPIVTLSIPQPEEEGNRPVTPHSQSDERKPLLDWDGDGEVMAVSDPKRARSHPDRRLVSFSSLDISAKLPLPPSLTDDGPSAPHIHPHMHPDKEKAETTVERGRTHTNAVSTRSTSIGNEAGALESRVTDEGWEGESGGRVVACSNPFHTPEQQQEDTGEEKEKQGEGGGGGEEGEGVLQPSVDE</sequence>
<feature type="compositionally biased region" description="Polar residues" evidence="2">
    <location>
        <begin position="33"/>
        <end position="42"/>
    </location>
</feature>
<feature type="compositionally biased region" description="Low complexity" evidence="2">
    <location>
        <begin position="320"/>
        <end position="329"/>
    </location>
</feature>
<feature type="compositionally biased region" description="Gly residues" evidence="2">
    <location>
        <begin position="431"/>
        <end position="440"/>
    </location>
</feature>